<evidence type="ECO:0000313" key="1">
    <source>
        <dbReference type="EMBL" id="QEN03933.1"/>
    </source>
</evidence>
<evidence type="ECO:0000313" key="2">
    <source>
        <dbReference type="Proteomes" id="UP000323824"/>
    </source>
</evidence>
<reference evidence="1 2" key="1">
    <citation type="submission" date="2019-02" db="EMBL/GenBank/DDBJ databases">
        <authorList>
            <person name="Fomenkov A."/>
            <person name="Dubinina G."/>
            <person name="Grabovich M."/>
            <person name="Vincze T."/>
            <person name="Roberts R.J."/>
        </authorList>
    </citation>
    <scope>NUCLEOTIDE SEQUENCE [LARGE SCALE GENOMIC DNA]</scope>
    <source>
        <strain evidence="1 2">P</strain>
    </source>
</reference>
<gene>
    <name evidence="1" type="ORF">EW093_04200</name>
</gene>
<reference evidence="1 2" key="2">
    <citation type="submission" date="2019-09" db="EMBL/GenBank/DDBJ databases">
        <title>Complete Genome Sequence and Methylome Analysis of free living Spirochaetas.</title>
        <authorList>
            <person name="Leshcheva N."/>
            <person name="Mikheeva N."/>
        </authorList>
    </citation>
    <scope>NUCLEOTIDE SEQUENCE [LARGE SCALE GENOMIC DNA]</scope>
    <source>
        <strain evidence="1 2">P</strain>
    </source>
</reference>
<sequence>MINISDQWKHIMLTLPDNYFFELMKNYLGKIETPFNKHKLVDKLASFLVKNSADEVVLGDLDEKEILILTSIEFIEKPTAKSIYEFFLGDIAFIELCDILKTLEEKLIIYSDLSIIYISPLFFDDVKTSIINPGLLYKSEPITPSSGSILWLSDSLLLSFLSFLFHQKDLLKSSGAFKKRAYNQIEELYPNLFSGDLGSRKLELVRRIIHNLKLFRIDGSSLIPREEIWQELLSLSRAELWLYLVSAGTTESSHQLGDRITTVKRVIETIPKSRSFYPENIKKLIKAISTDSHLSNHAAVSEFIDDLIVLNVLEAREDGTITQNPILDLNNLNPDFGDTKTIILQPNFDITYKPWITLKDGYLIALFSNLKKMDIYTELAITKESVIRGLTISNLDEFQKLIERITGVDIPDNIQLTLKEWEKESTKARHYEASVLILDDDKEFILKETGVIDDLILLNPAKGVYLIKQEDYKHAKTLLESVDIIPVDKNHLAPLEYSKLPTFSNSQPLHIDWEEKKIDSKGTIKDELLKTLRNIPASKDELEDLRKRITRGIIFTKEQVQPGISKTDFSEAKGINYQAKLRLIEVSLKSTNDRLEINYVEDFNIKKELILPEKVEKNGDVKILHGLQLPQEMPFSIDISKISLVKRIQTTLF</sequence>
<dbReference type="OrthoDB" id="354326at2"/>
<accession>A0A5C1Q782</accession>
<organism evidence="1 2">
    <name type="scientific">Thiospirochaeta perfilievii</name>
    <dbReference type="NCBI Taxonomy" id="252967"/>
    <lineage>
        <taxon>Bacteria</taxon>
        <taxon>Pseudomonadati</taxon>
        <taxon>Spirochaetota</taxon>
        <taxon>Spirochaetia</taxon>
        <taxon>Spirochaetales</taxon>
        <taxon>Spirochaetaceae</taxon>
        <taxon>Thiospirochaeta</taxon>
    </lineage>
</organism>
<protein>
    <recommendedName>
        <fullName evidence="3">Helicase XPB/Ssl2 N-terminal domain-containing protein</fullName>
    </recommendedName>
</protein>
<dbReference type="EMBL" id="CP035807">
    <property type="protein sequence ID" value="QEN03933.1"/>
    <property type="molecule type" value="Genomic_DNA"/>
</dbReference>
<proteinExistence type="predicted"/>
<dbReference type="RefSeq" id="WP_149567190.1">
    <property type="nucleotide sequence ID" value="NZ_CP035807.1"/>
</dbReference>
<dbReference type="AlphaFoldDB" id="A0A5C1Q782"/>
<dbReference type="KEGG" id="sper:EW093_04200"/>
<evidence type="ECO:0008006" key="3">
    <source>
        <dbReference type="Google" id="ProtNLM"/>
    </source>
</evidence>
<keyword evidence="2" id="KW-1185">Reference proteome</keyword>
<name>A0A5C1Q782_9SPIO</name>
<dbReference type="Proteomes" id="UP000323824">
    <property type="component" value="Chromosome"/>
</dbReference>